<reference evidence="1" key="1">
    <citation type="journal article" date="2020" name="Stud. Mycol.">
        <title>101 Dothideomycetes genomes: a test case for predicting lifestyles and emergence of pathogens.</title>
        <authorList>
            <person name="Haridas S."/>
            <person name="Albert R."/>
            <person name="Binder M."/>
            <person name="Bloem J."/>
            <person name="Labutti K."/>
            <person name="Salamov A."/>
            <person name="Andreopoulos B."/>
            <person name="Baker S."/>
            <person name="Barry K."/>
            <person name="Bills G."/>
            <person name="Bluhm B."/>
            <person name="Cannon C."/>
            <person name="Castanera R."/>
            <person name="Culley D."/>
            <person name="Daum C."/>
            <person name="Ezra D."/>
            <person name="Gonzalez J."/>
            <person name="Henrissat B."/>
            <person name="Kuo A."/>
            <person name="Liang C."/>
            <person name="Lipzen A."/>
            <person name="Lutzoni F."/>
            <person name="Magnuson J."/>
            <person name="Mondo S."/>
            <person name="Nolan M."/>
            <person name="Ohm R."/>
            <person name="Pangilinan J."/>
            <person name="Park H.-J."/>
            <person name="Ramirez L."/>
            <person name="Alfaro M."/>
            <person name="Sun H."/>
            <person name="Tritt A."/>
            <person name="Yoshinaga Y."/>
            <person name="Zwiers L.-H."/>
            <person name="Turgeon B."/>
            <person name="Goodwin S."/>
            <person name="Spatafora J."/>
            <person name="Crous P."/>
            <person name="Grigoriev I."/>
        </authorList>
    </citation>
    <scope>NUCLEOTIDE SEQUENCE</scope>
    <source>
        <strain evidence="1">CBS 116435</strain>
    </source>
</reference>
<organism evidence="1 2">
    <name type="scientific">Polychaeton citri CBS 116435</name>
    <dbReference type="NCBI Taxonomy" id="1314669"/>
    <lineage>
        <taxon>Eukaryota</taxon>
        <taxon>Fungi</taxon>
        <taxon>Dikarya</taxon>
        <taxon>Ascomycota</taxon>
        <taxon>Pezizomycotina</taxon>
        <taxon>Dothideomycetes</taxon>
        <taxon>Dothideomycetidae</taxon>
        <taxon>Capnodiales</taxon>
        <taxon>Capnodiaceae</taxon>
        <taxon>Polychaeton</taxon>
    </lineage>
</organism>
<keyword evidence="2" id="KW-1185">Reference proteome</keyword>
<evidence type="ECO:0000313" key="2">
    <source>
        <dbReference type="Proteomes" id="UP000799441"/>
    </source>
</evidence>
<name>A0A9P4URP2_9PEZI</name>
<protein>
    <submittedName>
        <fullName evidence="1">Uncharacterized protein</fullName>
    </submittedName>
</protein>
<dbReference type="EMBL" id="MU003773">
    <property type="protein sequence ID" value="KAF2724124.1"/>
    <property type="molecule type" value="Genomic_DNA"/>
</dbReference>
<dbReference type="AlphaFoldDB" id="A0A9P4URP2"/>
<accession>A0A9P4URP2</accession>
<gene>
    <name evidence="1" type="ORF">K431DRAFT_165846</name>
</gene>
<comment type="caution">
    <text evidence="1">The sequence shown here is derived from an EMBL/GenBank/DDBJ whole genome shotgun (WGS) entry which is preliminary data.</text>
</comment>
<dbReference type="Proteomes" id="UP000799441">
    <property type="component" value="Unassembled WGS sequence"/>
</dbReference>
<sequence length="131" mass="14742">MRTAMRAPAGLTSAAFLYTCSLQERNDHANRYTGEKYLEPTPTQSIWSDSIGSQVSLRRHRNITVVTEHHAPASPRRARHPHINALQGSLGKCMRTRRGCSRVGMTSRVSCPHVVAKRADCITRVRRHVQI</sequence>
<evidence type="ECO:0000313" key="1">
    <source>
        <dbReference type="EMBL" id="KAF2724124.1"/>
    </source>
</evidence>
<proteinExistence type="predicted"/>